<dbReference type="InterPro" id="IPR058240">
    <property type="entry name" value="rSAM_sf"/>
</dbReference>
<protein>
    <recommendedName>
        <fullName evidence="6">Radical SAM core domain-containing protein</fullName>
    </recommendedName>
</protein>
<keyword evidence="5" id="KW-0411">Iron-sulfur</keyword>
<evidence type="ECO:0000256" key="2">
    <source>
        <dbReference type="ARBA" id="ARBA00022691"/>
    </source>
</evidence>
<dbReference type="RefSeq" id="WP_043397506.1">
    <property type="nucleotide sequence ID" value="NZ_JPMI01000130.1"/>
</dbReference>
<dbReference type="Proteomes" id="UP000028547">
    <property type="component" value="Unassembled WGS sequence"/>
</dbReference>
<evidence type="ECO:0000256" key="4">
    <source>
        <dbReference type="ARBA" id="ARBA00023004"/>
    </source>
</evidence>
<dbReference type="SUPFAM" id="SSF102114">
    <property type="entry name" value="Radical SAM enzymes"/>
    <property type="match status" value="1"/>
</dbReference>
<dbReference type="AlphaFoldDB" id="A0A084STG0"/>
<reference evidence="7 8" key="1">
    <citation type="submission" date="2014-07" db="EMBL/GenBank/DDBJ databases">
        <title>Draft Genome Sequence of Gephyronic Acid Producer, Cystobacter violaceus Strain Cb vi76.</title>
        <authorList>
            <person name="Stevens D.C."/>
            <person name="Young J."/>
            <person name="Carmichael R."/>
            <person name="Tan J."/>
            <person name="Taylor R.E."/>
        </authorList>
    </citation>
    <scope>NUCLEOTIDE SEQUENCE [LARGE SCALE GENOMIC DNA]</scope>
    <source>
        <strain evidence="7 8">Cb vi76</strain>
    </source>
</reference>
<dbReference type="PANTHER" id="PTHR11228">
    <property type="entry name" value="RADICAL SAM DOMAIN PROTEIN"/>
    <property type="match status" value="1"/>
</dbReference>
<keyword evidence="3" id="KW-0479">Metal-binding</keyword>
<sequence>MSEAPLPSFEHLPVPPALARLRRFPMDGALLLFERDSGMNALCEGPETAHLRQRAPRALQFGITNRCNLACTFCSRDLEAKSAWTADEAFRVLAGLAEAGVLEVAFGGGEPWVFPRFEELVCRLYDETPLAVSFTTNGLALTARRLAALRGRYGQCRLSLYEDNDWRRKVEELADAGARFGVNYLVTPERLASLETVVLELVSRGCRDVLLLSYNGVDRALHLSPVQAGELARKVELLGRALAGRCQLKLDVCWGERMERVPRLFRRTDCGAGRDYLVLTSDRKVMPCSFHHVAIPVGDTADVMAVWRERRAELGSASRLPGCARVAGYGLETDAGGTP</sequence>
<evidence type="ECO:0000256" key="1">
    <source>
        <dbReference type="ARBA" id="ARBA00001966"/>
    </source>
</evidence>
<name>A0A084STG0_9BACT</name>
<dbReference type="Pfam" id="PF04055">
    <property type="entry name" value="Radical_SAM"/>
    <property type="match status" value="1"/>
</dbReference>
<evidence type="ECO:0000256" key="3">
    <source>
        <dbReference type="ARBA" id="ARBA00022723"/>
    </source>
</evidence>
<accession>A0A084STG0</accession>
<dbReference type="PROSITE" id="PS51918">
    <property type="entry name" value="RADICAL_SAM"/>
    <property type="match status" value="1"/>
</dbReference>
<dbReference type="GO" id="GO:0003824">
    <property type="term" value="F:catalytic activity"/>
    <property type="evidence" value="ECO:0007669"/>
    <property type="project" value="InterPro"/>
</dbReference>
<dbReference type="SFLD" id="SFLDG01067">
    <property type="entry name" value="SPASM/twitch_domain_containing"/>
    <property type="match status" value="1"/>
</dbReference>
<dbReference type="EMBL" id="JPMI01000130">
    <property type="protein sequence ID" value="KFA91745.1"/>
    <property type="molecule type" value="Genomic_DNA"/>
</dbReference>
<dbReference type="InterPro" id="IPR050377">
    <property type="entry name" value="Radical_SAM_PqqE_MftC-like"/>
</dbReference>
<dbReference type="GO" id="GO:0046872">
    <property type="term" value="F:metal ion binding"/>
    <property type="evidence" value="ECO:0007669"/>
    <property type="project" value="UniProtKB-KW"/>
</dbReference>
<comment type="cofactor">
    <cofactor evidence="1">
        <name>[4Fe-4S] cluster</name>
        <dbReference type="ChEBI" id="CHEBI:49883"/>
    </cofactor>
</comment>
<comment type="caution">
    <text evidence="7">The sequence shown here is derived from an EMBL/GenBank/DDBJ whole genome shotgun (WGS) entry which is preliminary data.</text>
</comment>
<keyword evidence="4" id="KW-0408">Iron</keyword>
<dbReference type="Gene3D" id="3.20.20.70">
    <property type="entry name" value="Aldolase class I"/>
    <property type="match status" value="1"/>
</dbReference>
<dbReference type="GO" id="GO:0051536">
    <property type="term" value="F:iron-sulfur cluster binding"/>
    <property type="evidence" value="ECO:0007669"/>
    <property type="project" value="UniProtKB-KW"/>
</dbReference>
<dbReference type="PANTHER" id="PTHR11228:SF7">
    <property type="entry name" value="PQQA PEPTIDE CYCLASE"/>
    <property type="match status" value="1"/>
</dbReference>
<evidence type="ECO:0000256" key="5">
    <source>
        <dbReference type="ARBA" id="ARBA00023014"/>
    </source>
</evidence>
<evidence type="ECO:0000259" key="6">
    <source>
        <dbReference type="PROSITE" id="PS51918"/>
    </source>
</evidence>
<dbReference type="InterPro" id="IPR007197">
    <property type="entry name" value="rSAM"/>
</dbReference>
<feature type="domain" description="Radical SAM core" evidence="6">
    <location>
        <begin position="53"/>
        <end position="247"/>
    </location>
</feature>
<gene>
    <name evidence="7" type="ORF">Q664_19880</name>
</gene>
<dbReference type="CDD" id="cd01335">
    <property type="entry name" value="Radical_SAM"/>
    <property type="match status" value="1"/>
</dbReference>
<evidence type="ECO:0000313" key="7">
    <source>
        <dbReference type="EMBL" id="KFA91745.1"/>
    </source>
</evidence>
<dbReference type="SFLD" id="SFLDS00029">
    <property type="entry name" value="Radical_SAM"/>
    <property type="match status" value="1"/>
</dbReference>
<keyword evidence="2" id="KW-0949">S-adenosyl-L-methionine</keyword>
<evidence type="ECO:0000313" key="8">
    <source>
        <dbReference type="Proteomes" id="UP000028547"/>
    </source>
</evidence>
<proteinExistence type="predicted"/>
<organism evidence="7 8">
    <name type="scientific">Archangium violaceum Cb vi76</name>
    <dbReference type="NCBI Taxonomy" id="1406225"/>
    <lineage>
        <taxon>Bacteria</taxon>
        <taxon>Pseudomonadati</taxon>
        <taxon>Myxococcota</taxon>
        <taxon>Myxococcia</taxon>
        <taxon>Myxococcales</taxon>
        <taxon>Cystobacterineae</taxon>
        <taxon>Archangiaceae</taxon>
        <taxon>Archangium</taxon>
    </lineage>
</organism>
<dbReference type="InterPro" id="IPR013785">
    <property type="entry name" value="Aldolase_TIM"/>
</dbReference>